<keyword evidence="2" id="KW-1185">Reference proteome</keyword>
<dbReference type="Proteomes" id="UP000789901">
    <property type="component" value="Unassembled WGS sequence"/>
</dbReference>
<comment type="caution">
    <text evidence="1">The sequence shown here is derived from an EMBL/GenBank/DDBJ whole genome shotgun (WGS) entry which is preliminary data.</text>
</comment>
<dbReference type="PANTHER" id="PTHR46954">
    <property type="entry name" value="C2H2-TYPE DOMAIN-CONTAINING PROTEIN"/>
    <property type="match status" value="1"/>
</dbReference>
<evidence type="ECO:0000313" key="1">
    <source>
        <dbReference type="EMBL" id="CAG8821320.1"/>
    </source>
</evidence>
<organism evidence="1 2">
    <name type="scientific">Gigaspora margarita</name>
    <dbReference type="NCBI Taxonomy" id="4874"/>
    <lineage>
        <taxon>Eukaryota</taxon>
        <taxon>Fungi</taxon>
        <taxon>Fungi incertae sedis</taxon>
        <taxon>Mucoromycota</taxon>
        <taxon>Glomeromycotina</taxon>
        <taxon>Glomeromycetes</taxon>
        <taxon>Diversisporales</taxon>
        <taxon>Gigasporaceae</taxon>
        <taxon>Gigaspora</taxon>
    </lineage>
</organism>
<sequence>MSTLSEKLAGIVLPVDHFGSHFDAMENITDSELEIRNFCYASEKLRDIWQQDNIHGKKVFCNNARCCSSWRNDDAEALLSENDRFLPPFTKDQDGHLLSPIYILQYMDKKKLPGYNQNCPSIPQEMYSRLTCPICQRYFPTLAFLTQYKKTIYRSAAHRKPKISAITDNCLSLLLYVYVETILDLSISDG</sequence>
<accession>A0ABN7W843</accession>
<protein>
    <submittedName>
        <fullName evidence="1">2875_t:CDS:1</fullName>
    </submittedName>
</protein>
<gene>
    <name evidence="1" type="ORF">GMARGA_LOCUS27803</name>
</gene>
<reference evidence="1 2" key="1">
    <citation type="submission" date="2021-06" db="EMBL/GenBank/DDBJ databases">
        <authorList>
            <person name="Kallberg Y."/>
            <person name="Tangrot J."/>
            <person name="Rosling A."/>
        </authorList>
    </citation>
    <scope>NUCLEOTIDE SEQUENCE [LARGE SCALE GENOMIC DNA]</scope>
    <source>
        <strain evidence="1 2">120-4 pot B 10/14</strain>
    </source>
</reference>
<dbReference type="EMBL" id="CAJVQB010034547">
    <property type="protein sequence ID" value="CAG8821320.1"/>
    <property type="molecule type" value="Genomic_DNA"/>
</dbReference>
<evidence type="ECO:0000313" key="2">
    <source>
        <dbReference type="Proteomes" id="UP000789901"/>
    </source>
</evidence>
<dbReference type="PANTHER" id="PTHR46954:SF1">
    <property type="entry name" value="C2H2-TYPE DOMAIN-CONTAINING PROTEIN"/>
    <property type="match status" value="1"/>
</dbReference>
<name>A0ABN7W843_GIGMA</name>
<proteinExistence type="predicted"/>